<dbReference type="InterPro" id="IPR036322">
    <property type="entry name" value="WD40_repeat_dom_sf"/>
</dbReference>
<proteinExistence type="inferred from homology"/>
<dbReference type="SMART" id="SM00320">
    <property type="entry name" value="WD40"/>
    <property type="match status" value="6"/>
</dbReference>
<gene>
    <name evidence="8" type="ORF">OKA104_LOCUS12231</name>
    <name evidence="7" type="ORF">VCS650_LOCUS19601</name>
</gene>
<evidence type="ECO:0000256" key="1">
    <source>
        <dbReference type="ARBA" id="ARBA00008075"/>
    </source>
</evidence>
<evidence type="ECO:0000256" key="2">
    <source>
        <dbReference type="ARBA" id="ARBA00022574"/>
    </source>
</evidence>
<dbReference type="Gene3D" id="2.130.10.10">
    <property type="entry name" value="YVTN repeat-like/Quinoprotein amine dehydrogenase"/>
    <property type="match status" value="1"/>
</dbReference>
<dbReference type="SUPFAM" id="SSF50978">
    <property type="entry name" value="WD40 repeat-like"/>
    <property type="match status" value="1"/>
</dbReference>
<name>A0A814NCT0_9BILA</name>
<dbReference type="PROSITE" id="PS50294">
    <property type="entry name" value="WD_REPEATS_REGION"/>
    <property type="match status" value="1"/>
</dbReference>
<evidence type="ECO:0000256" key="6">
    <source>
        <dbReference type="PROSITE-ProRule" id="PRU00221"/>
    </source>
</evidence>
<reference evidence="7" key="1">
    <citation type="submission" date="2021-02" db="EMBL/GenBank/DDBJ databases">
        <authorList>
            <person name="Nowell W R."/>
        </authorList>
    </citation>
    <scope>NUCLEOTIDE SEQUENCE</scope>
</reference>
<dbReference type="PANTHER" id="PTHR10253">
    <property type="entry name" value="POLYCOMB PROTEIN"/>
    <property type="match status" value="1"/>
</dbReference>
<dbReference type="Pfam" id="PF00400">
    <property type="entry name" value="WD40"/>
    <property type="match status" value="1"/>
</dbReference>
<dbReference type="Proteomes" id="UP000663881">
    <property type="component" value="Unassembled WGS sequence"/>
</dbReference>
<feature type="repeat" description="WD" evidence="6">
    <location>
        <begin position="166"/>
        <end position="207"/>
    </location>
</feature>
<protein>
    <submittedName>
        <fullName evidence="7">Uncharacterized protein</fullName>
    </submittedName>
</protein>
<keyword evidence="2 6" id="KW-0853">WD repeat</keyword>
<evidence type="ECO:0000256" key="5">
    <source>
        <dbReference type="ARBA" id="ARBA00023163"/>
    </source>
</evidence>
<comment type="caution">
    <text evidence="7">The sequence shown here is derived from an EMBL/GenBank/DDBJ whole genome shotgun (WGS) entry which is preliminary data.</text>
</comment>
<dbReference type="Proteomes" id="UP000663891">
    <property type="component" value="Unassembled WGS sequence"/>
</dbReference>
<dbReference type="InterPro" id="IPR051243">
    <property type="entry name" value="PcG_WD-repeat"/>
</dbReference>
<evidence type="ECO:0000313" key="7">
    <source>
        <dbReference type="EMBL" id="CAF1091783.1"/>
    </source>
</evidence>
<comment type="similarity">
    <text evidence="1">Belongs to the WD repeat ESC family.</text>
</comment>
<keyword evidence="4" id="KW-0805">Transcription regulation</keyword>
<dbReference type="EMBL" id="CAJNON010000196">
    <property type="protein sequence ID" value="CAF1091783.1"/>
    <property type="molecule type" value="Genomic_DNA"/>
</dbReference>
<dbReference type="InterPro" id="IPR001680">
    <property type="entry name" value="WD40_rpt"/>
</dbReference>
<keyword evidence="3" id="KW-0677">Repeat</keyword>
<evidence type="ECO:0000313" key="8">
    <source>
        <dbReference type="EMBL" id="CAF3697183.1"/>
    </source>
</evidence>
<dbReference type="AlphaFoldDB" id="A0A814NCT0"/>
<dbReference type="EMBL" id="CAJOAY010000585">
    <property type="protein sequence ID" value="CAF3697183.1"/>
    <property type="molecule type" value="Genomic_DNA"/>
</dbReference>
<evidence type="ECO:0000256" key="4">
    <source>
        <dbReference type="ARBA" id="ARBA00023015"/>
    </source>
</evidence>
<dbReference type="OrthoDB" id="7318948at2759"/>
<sequence>MSSDEEEYDIGNFHCAHIITENHKQAIYGISICQQAIPDENEAAFFFATCAINQICIYKYTIVNKKSSAKLIQSYSDSDDKEYFYDCKWTMFGNKTILAAGGLRGVVRIIDVAHRNYLKPLRHLGSVNQISFAGKQSTLMASACSNHTVALWDAEAALCLATYGGPDQHSQGILAVDMNYDGTFIVSGGLDNIICVWSTQDNEILENKAIAKRGPLFREFRLTKPHRIYFPIFHSTTMHEHYVDSVKWFSDDIIISKSADHIYCIWKFNENEKEPNILFRWNRAENDDIIFDVRLGLSIARKMLVIGRVDGSILVWNITTLPVQPIKLTHRESQVMIRNLAFTHNGRGLVGCNENGQIFIWKQAD</sequence>
<dbReference type="PROSITE" id="PS50082">
    <property type="entry name" value="WD_REPEATS_2"/>
    <property type="match status" value="1"/>
</dbReference>
<evidence type="ECO:0000313" key="9">
    <source>
        <dbReference type="Proteomes" id="UP000663891"/>
    </source>
</evidence>
<evidence type="ECO:0000256" key="3">
    <source>
        <dbReference type="ARBA" id="ARBA00022737"/>
    </source>
</evidence>
<accession>A0A814NCT0</accession>
<organism evidence="7 9">
    <name type="scientific">Adineta steineri</name>
    <dbReference type="NCBI Taxonomy" id="433720"/>
    <lineage>
        <taxon>Eukaryota</taxon>
        <taxon>Metazoa</taxon>
        <taxon>Spiralia</taxon>
        <taxon>Gnathifera</taxon>
        <taxon>Rotifera</taxon>
        <taxon>Eurotatoria</taxon>
        <taxon>Bdelloidea</taxon>
        <taxon>Adinetida</taxon>
        <taxon>Adinetidae</taxon>
        <taxon>Adineta</taxon>
    </lineage>
</organism>
<dbReference type="InterPro" id="IPR015943">
    <property type="entry name" value="WD40/YVTN_repeat-like_dom_sf"/>
</dbReference>
<keyword evidence="5" id="KW-0804">Transcription</keyword>